<dbReference type="AlphaFoldDB" id="A0A7H9AX22"/>
<keyword evidence="10" id="KW-0472">Membrane</keyword>
<evidence type="ECO:0000256" key="5">
    <source>
        <dbReference type="ARBA" id="ARBA00023002"/>
    </source>
</evidence>
<keyword evidence="8" id="KW-0406">Ion transport</keyword>
<comment type="cofactor">
    <cofactor evidence="1">
        <name>Cu cation</name>
        <dbReference type="ChEBI" id="CHEBI:23378"/>
    </cofactor>
</comment>
<feature type="domain" description="Plastocyanin-like" evidence="14">
    <location>
        <begin position="101"/>
        <end position="168"/>
    </location>
</feature>
<feature type="domain" description="Plastocyanin-like" evidence="12">
    <location>
        <begin position="209"/>
        <end position="325"/>
    </location>
</feature>
<keyword evidence="8" id="KW-0813">Transport</keyword>
<dbReference type="InterPro" id="IPR044130">
    <property type="entry name" value="CuRO_2_Fet3-like"/>
</dbReference>
<accession>A0A7H9AX22</accession>
<dbReference type="GO" id="GO:0004322">
    <property type="term" value="F:ferroxidase activity"/>
    <property type="evidence" value="ECO:0007669"/>
    <property type="project" value="TreeGrafter"/>
</dbReference>
<dbReference type="Pfam" id="PF07731">
    <property type="entry name" value="Cu-oxidase_2"/>
    <property type="match status" value="1"/>
</dbReference>
<evidence type="ECO:0000256" key="8">
    <source>
        <dbReference type="ARBA" id="ARBA00023065"/>
    </source>
</evidence>
<dbReference type="InterPro" id="IPR001117">
    <property type="entry name" value="Cu-oxidase_2nd"/>
</dbReference>
<keyword evidence="16" id="KW-1185">Reference proteome</keyword>
<keyword evidence="11" id="KW-0732">Signal</keyword>
<evidence type="ECO:0008006" key="17">
    <source>
        <dbReference type="Google" id="ProtNLM"/>
    </source>
</evidence>
<dbReference type="SUPFAM" id="SSF49503">
    <property type="entry name" value="Cupredoxins"/>
    <property type="match status" value="3"/>
</dbReference>
<dbReference type="InterPro" id="IPR008972">
    <property type="entry name" value="Cupredoxin"/>
</dbReference>
<dbReference type="Pfam" id="PF00394">
    <property type="entry name" value="Cu-oxidase"/>
    <property type="match status" value="1"/>
</dbReference>
<feature type="signal peptide" evidence="11">
    <location>
        <begin position="1"/>
        <end position="22"/>
    </location>
</feature>
<evidence type="ECO:0000259" key="14">
    <source>
        <dbReference type="Pfam" id="PF07732"/>
    </source>
</evidence>
<evidence type="ECO:0000259" key="12">
    <source>
        <dbReference type="Pfam" id="PF00394"/>
    </source>
</evidence>
<name>A0A7H9AX22_ZYGMR</name>
<proteinExistence type="inferred from homology"/>
<evidence type="ECO:0000259" key="13">
    <source>
        <dbReference type="Pfam" id="PF07731"/>
    </source>
</evidence>
<evidence type="ECO:0000256" key="7">
    <source>
        <dbReference type="ARBA" id="ARBA00023008"/>
    </source>
</evidence>
<keyword evidence="3" id="KW-0410">Iron transport</keyword>
<keyword evidence="6" id="KW-0408">Iron</keyword>
<evidence type="ECO:0000313" key="15">
    <source>
        <dbReference type="EMBL" id="QLG70132.1"/>
    </source>
</evidence>
<dbReference type="GeneID" id="59233768"/>
<dbReference type="InterPro" id="IPR011706">
    <property type="entry name" value="Cu-oxidase_C"/>
</dbReference>
<dbReference type="Pfam" id="PF07732">
    <property type="entry name" value="Cu-oxidase_3"/>
    <property type="match status" value="1"/>
</dbReference>
<comment type="similarity">
    <text evidence="2">Belongs to the multicopper oxidase family.</text>
</comment>
<dbReference type="CDD" id="cd13877">
    <property type="entry name" value="CuRO_2_Fet3p_like"/>
    <property type="match status" value="1"/>
</dbReference>
<keyword evidence="10" id="KW-0812">Transmembrane</keyword>
<dbReference type="InterPro" id="IPR045087">
    <property type="entry name" value="Cu-oxidase_fam"/>
</dbReference>
<evidence type="ECO:0000256" key="10">
    <source>
        <dbReference type="SAM" id="Phobius"/>
    </source>
</evidence>
<evidence type="ECO:0000256" key="1">
    <source>
        <dbReference type="ARBA" id="ARBA00001935"/>
    </source>
</evidence>
<dbReference type="GO" id="GO:0005507">
    <property type="term" value="F:copper ion binding"/>
    <property type="evidence" value="ECO:0007669"/>
    <property type="project" value="InterPro"/>
</dbReference>
<sequence length="618" mass="70462">MIVSCAVTWLLVQCSLFLRTLSTPIYDDVKDRTHLIDLEVRSAYNGNDRRVLSVNGHLDSYGPTIRVNSGDNIRLHLRNSICSQNEVNKGKTYSIWREYCETALHFHGLTPIGNQNDGVPGFTQPPILSGESFWYNFTIPEETCGTFWYHSHSAVQYGDGFRGIFIVDCTRYNHQVNKVIHTLQQSGEIQNGVMLLPEENFDVTNLYEEQVITLSDWYYSWNLDVVKDRVLSYDSTTDPHIDQSLINGISDDNLQFKLQDATEGILIRIINTGMSGTQIFHVEGHKLVIVEADGILVNPYVLDTLSLAVGQRYTLLVKLADDINYRGVKVVNGCSKMMGYIEKTAWFVKEAVDKVTLDSPSNIKALPGLDKNELYKSLEPTYEIFEDRKGLWVEPDIKTIELNYEYFSDSHTKEKYGTGMYKMNGKTLNEYLESPVEFNTGQVVQIIINANDHMRHPWHLHGHPFQLVSIGSGHEGALNINDLNNNAGRKYKDDIKYWQETGKTPMTRDSINIQGRSYAVIRIIANSPGFWLMHCHIDWHVQKGLGVAFHELEPRSLPDSVDSAQPPSHTEEMQQEESHGNETIDDTGTQSFPHRHKVLAIYFLIMVFINCIVYQVIM</sequence>
<feature type="domain" description="Plastocyanin-like" evidence="13">
    <location>
        <begin position="419"/>
        <end position="552"/>
    </location>
</feature>
<evidence type="ECO:0000256" key="11">
    <source>
        <dbReference type="SAM" id="SignalP"/>
    </source>
</evidence>
<gene>
    <name evidence="15" type="ORF">HG535_0A00710</name>
</gene>
<dbReference type="InterPro" id="IPR033138">
    <property type="entry name" value="Cu_oxidase_CS"/>
</dbReference>
<keyword evidence="10" id="KW-1133">Transmembrane helix</keyword>
<dbReference type="InterPro" id="IPR002355">
    <property type="entry name" value="Cu_oxidase_Cu_BS"/>
</dbReference>
<keyword evidence="7" id="KW-0186">Copper</keyword>
<evidence type="ECO:0000256" key="2">
    <source>
        <dbReference type="ARBA" id="ARBA00010609"/>
    </source>
</evidence>
<dbReference type="RefSeq" id="XP_037141860.1">
    <property type="nucleotide sequence ID" value="XM_037285965.1"/>
</dbReference>
<dbReference type="Gene3D" id="2.60.40.420">
    <property type="entry name" value="Cupredoxins - blue copper proteins"/>
    <property type="match status" value="3"/>
</dbReference>
<feature type="compositionally biased region" description="Basic and acidic residues" evidence="9">
    <location>
        <begin position="569"/>
        <end position="582"/>
    </location>
</feature>
<feature type="transmembrane region" description="Helical" evidence="10">
    <location>
        <begin position="599"/>
        <end position="617"/>
    </location>
</feature>
<protein>
    <recommendedName>
        <fullName evidence="17">Multicopper oxidase</fullName>
    </recommendedName>
</protein>
<reference evidence="15 16" key="1">
    <citation type="submission" date="2020-07" db="EMBL/GenBank/DDBJ databases">
        <title>The yeast mating-type switching endonuclease HO is a domesticated member of an unorthodox homing genetic element family.</title>
        <authorList>
            <person name="Coughlan A.Y."/>
            <person name="Lombardi L."/>
            <person name="Braun-Galleani S."/>
            <person name="Martos A.R."/>
            <person name="Galeote V."/>
            <person name="Bigey F."/>
            <person name="Dequin S."/>
            <person name="Byrne K.P."/>
            <person name="Wolfe K.H."/>
        </authorList>
    </citation>
    <scope>NUCLEOTIDE SEQUENCE [LARGE SCALE GENOMIC DNA]</scope>
    <source>
        <strain evidence="15 16">NRRL Y-6702</strain>
    </source>
</reference>
<feature type="region of interest" description="Disordered" evidence="9">
    <location>
        <begin position="556"/>
        <end position="589"/>
    </location>
</feature>
<dbReference type="PANTHER" id="PTHR11709">
    <property type="entry name" value="MULTI-COPPER OXIDASE"/>
    <property type="match status" value="1"/>
</dbReference>
<dbReference type="PROSITE" id="PS00080">
    <property type="entry name" value="MULTICOPPER_OXIDASE2"/>
    <property type="match status" value="1"/>
</dbReference>
<dbReference type="EMBL" id="CP058604">
    <property type="protein sequence ID" value="QLG70132.1"/>
    <property type="molecule type" value="Genomic_DNA"/>
</dbReference>
<dbReference type="GO" id="GO:0010106">
    <property type="term" value="P:cellular response to iron ion starvation"/>
    <property type="evidence" value="ECO:0007669"/>
    <property type="project" value="TreeGrafter"/>
</dbReference>
<dbReference type="GO" id="GO:0000329">
    <property type="term" value="C:fungal-type vacuole membrane"/>
    <property type="evidence" value="ECO:0007669"/>
    <property type="project" value="TreeGrafter"/>
</dbReference>
<evidence type="ECO:0000313" key="16">
    <source>
        <dbReference type="Proteomes" id="UP000509704"/>
    </source>
</evidence>
<evidence type="ECO:0000256" key="9">
    <source>
        <dbReference type="SAM" id="MobiDB-lite"/>
    </source>
</evidence>
<evidence type="ECO:0000256" key="6">
    <source>
        <dbReference type="ARBA" id="ARBA00023004"/>
    </source>
</evidence>
<dbReference type="PANTHER" id="PTHR11709:SF434">
    <property type="entry name" value="IRON TRANSPORT MULTICOPPER OXIDASE FET5-RELATED"/>
    <property type="match status" value="1"/>
</dbReference>
<evidence type="ECO:0000256" key="3">
    <source>
        <dbReference type="ARBA" id="ARBA00022496"/>
    </source>
</evidence>
<dbReference type="KEGG" id="zmk:HG535_0A00710"/>
<dbReference type="GO" id="GO:0033215">
    <property type="term" value="P:reductive iron assimilation"/>
    <property type="evidence" value="ECO:0007669"/>
    <property type="project" value="TreeGrafter"/>
</dbReference>
<dbReference type="InterPro" id="IPR011707">
    <property type="entry name" value="Cu-oxidase-like_N"/>
</dbReference>
<feature type="chain" id="PRO_5028803453" description="Multicopper oxidase" evidence="11">
    <location>
        <begin position="23"/>
        <end position="618"/>
    </location>
</feature>
<dbReference type="OrthoDB" id="2121828at2759"/>
<dbReference type="Proteomes" id="UP000509704">
    <property type="component" value="Chromosome 1"/>
</dbReference>
<keyword evidence="5" id="KW-0560">Oxidoreductase</keyword>
<organism evidence="15 16">
    <name type="scientific">Zygotorulaspora mrakii</name>
    <name type="common">Zygosaccharomyces mrakii</name>
    <dbReference type="NCBI Taxonomy" id="42260"/>
    <lineage>
        <taxon>Eukaryota</taxon>
        <taxon>Fungi</taxon>
        <taxon>Dikarya</taxon>
        <taxon>Ascomycota</taxon>
        <taxon>Saccharomycotina</taxon>
        <taxon>Saccharomycetes</taxon>
        <taxon>Saccharomycetales</taxon>
        <taxon>Saccharomycetaceae</taxon>
        <taxon>Zygotorulaspora</taxon>
    </lineage>
</organism>
<evidence type="ECO:0000256" key="4">
    <source>
        <dbReference type="ARBA" id="ARBA00022723"/>
    </source>
</evidence>
<keyword evidence="4" id="KW-0479">Metal-binding</keyword>
<dbReference type="PROSITE" id="PS00079">
    <property type="entry name" value="MULTICOPPER_OXIDASE1"/>
    <property type="match status" value="1"/>
</dbReference>